<evidence type="ECO:0000313" key="5">
    <source>
        <dbReference type="Proteomes" id="UP001301728"/>
    </source>
</evidence>
<dbReference type="InterPro" id="IPR006016">
    <property type="entry name" value="UspA"/>
</dbReference>
<dbReference type="CDD" id="cd00293">
    <property type="entry name" value="USP-like"/>
    <property type="match status" value="2"/>
</dbReference>
<dbReference type="Proteomes" id="UP001301728">
    <property type="component" value="Unassembled WGS sequence"/>
</dbReference>
<dbReference type="EMBL" id="JAYGHT010000077">
    <property type="protein sequence ID" value="MEA5520254.1"/>
    <property type="molecule type" value="Genomic_DNA"/>
</dbReference>
<comment type="similarity">
    <text evidence="1">Belongs to the universal stress protein A family.</text>
</comment>
<dbReference type="PANTHER" id="PTHR43010:SF1">
    <property type="entry name" value="USPA DOMAIN-CONTAINING PROTEIN"/>
    <property type="match status" value="1"/>
</dbReference>
<feature type="domain" description="UspA" evidence="3">
    <location>
        <begin position="1"/>
        <end position="158"/>
    </location>
</feature>
<dbReference type="PRINTS" id="PR01438">
    <property type="entry name" value="UNVRSLSTRESS"/>
</dbReference>
<comment type="caution">
    <text evidence="4">The sequence shown here is derived from an EMBL/GenBank/DDBJ whole genome shotgun (WGS) entry which is preliminary data.</text>
</comment>
<organism evidence="4 5">
    <name type="scientific">Limnoraphis robusta CCNP1315</name>
    <dbReference type="NCBI Taxonomy" id="3110306"/>
    <lineage>
        <taxon>Bacteria</taxon>
        <taxon>Bacillati</taxon>
        <taxon>Cyanobacteriota</taxon>
        <taxon>Cyanophyceae</taxon>
        <taxon>Oscillatoriophycideae</taxon>
        <taxon>Oscillatoriales</taxon>
        <taxon>Sirenicapillariaceae</taxon>
        <taxon>Limnoraphis</taxon>
    </lineage>
</organism>
<protein>
    <submittedName>
        <fullName evidence="4">Universal stress protein</fullName>
    </submittedName>
</protein>
<sequence length="287" mass="31676">MKKILLCTDGSIFAENIYRYGAWLATGLGAEVKVLSVTDIRSQQVASTGNLSGSIGLGASEDLLKQLVDLEHEKAKINNQRAKLILQTAEQSLKSAGVEQVQLIHKTGFLVDCFYEFEAESDLIVLGKRGEAAEFASGHLGANMERIVRSSHKPCFVTPREFKPINRILVAYDGSSTGKRILQFLIHFPLFKGLELHLLKVTKTENDSSATARIDEARNVLETAGIEANYQLKVGESEKIIAQYINDQEISLLLMGAYGHSRIRHLVIGSTTAQVLRSSHIPVLLFR</sequence>
<dbReference type="Pfam" id="PF00582">
    <property type="entry name" value="Usp"/>
    <property type="match status" value="2"/>
</dbReference>
<evidence type="ECO:0000259" key="3">
    <source>
        <dbReference type="Pfam" id="PF00582"/>
    </source>
</evidence>
<accession>A0ABU5TZ88</accession>
<proteinExistence type="inferred from homology"/>
<name>A0ABU5TZ88_9CYAN</name>
<evidence type="ECO:0000256" key="2">
    <source>
        <dbReference type="SAM" id="Coils"/>
    </source>
</evidence>
<dbReference type="RefSeq" id="WP_323275870.1">
    <property type="nucleotide sequence ID" value="NZ_JAYGHT010000077.1"/>
</dbReference>
<dbReference type="PANTHER" id="PTHR43010">
    <property type="entry name" value="UNIVERSAL STRESS PROTEIN SLR1230"/>
    <property type="match status" value="1"/>
</dbReference>
<reference evidence="4 5" key="1">
    <citation type="submission" date="2023-12" db="EMBL/GenBank/DDBJ databases">
        <title>Baltic Sea Cyanobacteria.</title>
        <authorList>
            <person name="Delbaje E."/>
            <person name="Fewer D.P."/>
            <person name="Shishido T.K."/>
        </authorList>
    </citation>
    <scope>NUCLEOTIDE SEQUENCE [LARGE SCALE GENOMIC DNA]</scope>
    <source>
        <strain evidence="4 5">CCNP 1315</strain>
    </source>
</reference>
<evidence type="ECO:0000313" key="4">
    <source>
        <dbReference type="EMBL" id="MEA5520254.1"/>
    </source>
</evidence>
<evidence type="ECO:0000256" key="1">
    <source>
        <dbReference type="ARBA" id="ARBA00008791"/>
    </source>
</evidence>
<keyword evidence="2" id="KW-0175">Coiled coil</keyword>
<keyword evidence="5" id="KW-1185">Reference proteome</keyword>
<dbReference type="InterPro" id="IPR006015">
    <property type="entry name" value="Universal_stress_UspA"/>
</dbReference>
<dbReference type="Gene3D" id="3.40.50.12370">
    <property type="match status" value="1"/>
</dbReference>
<feature type="domain" description="UspA" evidence="3">
    <location>
        <begin position="166"/>
        <end position="287"/>
    </location>
</feature>
<gene>
    <name evidence="4" type="ORF">VB854_15000</name>
</gene>
<dbReference type="InterPro" id="IPR051688">
    <property type="entry name" value="USP_A"/>
</dbReference>
<dbReference type="SUPFAM" id="SSF52402">
    <property type="entry name" value="Adenine nucleotide alpha hydrolases-like"/>
    <property type="match status" value="2"/>
</dbReference>
<feature type="coiled-coil region" evidence="2">
    <location>
        <begin position="60"/>
        <end position="92"/>
    </location>
</feature>